<accession>A0A239J3U4</accession>
<dbReference type="AlphaFoldDB" id="A0A239J3U4"/>
<organism evidence="2 3">
    <name type="scientific">Rhodococcoides kyotonense</name>
    <dbReference type="NCBI Taxonomy" id="398843"/>
    <lineage>
        <taxon>Bacteria</taxon>
        <taxon>Bacillati</taxon>
        <taxon>Actinomycetota</taxon>
        <taxon>Actinomycetes</taxon>
        <taxon>Mycobacteriales</taxon>
        <taxon>Nocardiaceae</taxon>
        <taxon>Rhodococcoides</taxon>
    </lineage>
</organism>
<keyword evidence="1" id="KW-0472">Membrane</keyword>
<feature type="transmembrane region" description="Helical" evidence="1">
    <location>
        <begin position="74"/>
        <end position="98"/>
    </location>
</feature>
<dbReference type="Proteomes" id="UP000198327">
    <property type="component" value="Unassembled WGS sequence"/>
</dbReference>
<evidence type="ECO:0000313" key="2">
    <source>
        <dbReference type="EMBL" id="SNT00475.1"/>
    </source>
</evidence>
<protein>
    <submittedName>
        <fullName evidence="2">Uncharacterized protein</fullName>
    </submittedName>
</protein>
<name>A0A239J3U4_9NOCA</name>
<keyword evidence="1" id="KW-1133">Transmembrane helix</keyword>
<gene>
    <name evidence="2" type="ORF">SAMN05421642_10837</name>
</gene>
<dbReference type="EMBL" id="FZOW01000008">
    <property type="protein sequence ID" value="SNT00475.1"/>
    <property type="molecule type" value="Genomic_DNA"/>
</dbReference>
<keyword evidence="3" id="KW-1185">Reference proteome</keyword>
<sequence>MASAFGGLLGLVAAGVWAVDQPEIDGPQYYLSESEGDVIEPFSGFQSAPDDPTFTGAGFWDFAPVADNNLPVSLWLALPISTAVVGAAVGAGASAVGVRVTRSRRPHDEVFTDQGRQCPPDGG</sequence>
<proteinExistence type="predicted"/>
<evidence type="ECO:0000313" key="3">
    <source>
        <dbReference type="Proteomes" id="UP000198327"/>
    </source>
</evidence>
<keyword evidence="1" id="KW-0812">Transmembrane</keyword>
<evidence type="ECO:0000256" key="1">
    <source>
        <dbReference type="SAM" id="Phobius"/>
    </source>
</evidence>
<reference evidence="3" key="1">
    <citation type="submission" date="2017-06" db="EMBL/GenBank/DDBJ databases">
        <authorList>
            <person name="Varghese N."/>
            <person name="Submissions S."/>
        </authorList>
    </citation>
    <scope>NUCLEOTIDE SEQUENCE [LARGE SCALE GENOMIC DNA]</scope>
    <source>
        <strain evidence="3">JCM 23211</strain>
    </source>
</reference>